<dbReference type="SUPFAM" id="SSF51695">
    <property type="entry name" value="PLC-like phosphodiesterases"/>
    <property type="match status" value="1"/>
</dbReference>
<keyword evidence="3" id="KW-1185">Reference proteome</keyword>
<evidence type="ECO:0000313" key="3">
    <source>
        <dbReference type="Proteomes" id="UP001597180"/>
    </source>
</evidence>
<dbReference type="Gene3D" id="3.20.20.190">
    <property type="entry name" value="Phosphatidylinositol (PI) phosphodiesterase"/>
    <property type="match status" value="1"/>
</dbReference>
<sequence>MSIVGLAHRGYPKKYPENTLVSFQAALDLSYSHLELDVNLTKDGVPVVIHDPTVNRTTNGKGPVLDYTWEELQKLRTDGEQAIPTLEQVLRLAKGKAKVDIELKQSGNLYAGMEEKVLEVVRACDVQDQVFVTSFDHYAIQRIRQLSKDIEVGLVIYGATPSIFGFAEELNAKYISVKYIYLTQDYVDLCEEKGIQLIAWTIDDETHMRQMRKQYPGVWVCTNELERWKKCVLETEAP</sequence>
<accession>A0ABW3UWC4</accession>
<dbReference type="InterPro" id="IPR030395">
    <property type="entry name" value="GP_PDE_dom"/>
</dbReference>
<name>A0ABW3UWC4_9BACL</name>
<dbReference type="PANTHER" id="PTHR46211:SF14">
    <property type="entry name" value="GLYCEROPHOSPHODIESTER PHOSPHODIESTERASE"/>
    <property type="match status" value="1"/>
</dbReference>
<dbReference type="InterPro" id="IPR017946">
    <property type="entry name" value="PLC-like_Pdiesterase_TIM-brl"/>
</dbReference>
<protein>
    <submittedName>
        <fullName evidence="2">Glycerophosphodiester phosphodiesterase</fullName>
    </submittedName>
</protein>
<evidence type="ECO:0000313" key="2">
    <source>
        <dbReference type="EMBL" id="MFD1223804.1"/>
    </source>
</evidence>
<evidence type="ECO:0000259" key="1">
    <source>
        <dbReference type="PROSITE" id="PS51704"/>
    </source>
</evidence>
<organism evidence="2 3">
    <name type="scientific">Paenibacillus vulneris</name>
    <dbReference type="NCBI Taxonomy" id="1133364"/>
    <lineage>
        <taxon>Bacteria</taxon>
        <taxon>Bacillati</taxon>
        <taxon>Bacillota</taxon>
        <taxon>Bacilli</taxon>
        <taxon>Bacillales</taxon>
        <taxon>Paenibacillaceae</taxon>
        <taxon>Paenibacillus</taxon>
    </lineage>
</organism>
<reference evidence="3" key="1">
    <citation type="journal article" date="2019" name="Int. J. Syst. Evol. Microbiol.">
        <title>The Global Catalogue of Microorganisms (GCM) 10K type strain sequencing project: providing services to taxonomists for standard genome sequencing and annotation.</title>
        <authorList>
            <consortium name="The Broad Institute Genomics Platform"/>
            <consortium name="The Broad Institute Genome Sequencing Center for Infectious Disease"/>
            <person name="Wu L."/>
            <person name="Ma J."/>
        </authorList>
    </citation>
    <scope>NUCLEOTIDE SEQUENCE [LARGE SCALE GENOMIC DNA]</scope>
    <source>
        <strain evidence="3">CCUG 53270</strain>
    </source>
</reference>
<dbReference type="PROSITE" id="PS51704">
    <property type="entry name" value="GP_PDE"/>
    <property type="match status" value="1"/>
</dbReference>
<dbReference type="Pfam" id="PF03009">
    <property type="entry name" value="GDPD"/>
    <property type="match status" value="1"/>
</dbReference>
<gene>
    <name evidence="2" type="ORF">ACFQ4B_27140</name>
</gene>
<feature type="domain" description="GP-PDE" evidence="1">
    <location>
        <begin position="3"/>
        <end position="232"/>
    </location>
</feature>
<dbReference type="EMBL" id="JBHTLU010000036">
    <property type="protein sequence ID" value="MFD1223804.1"/>
    <property type="molecule type" value="Genomic_DNA"/>
</dbReference>
<proteinExistence type="predicted"/>
<comment type="caution">
    <text evidence="2">The sequence shown here is derived from an EMBL/GenBank/DDBJ whole genome shotgun (WGS) entry which is preliminary data.</text>
</comment>
<dbReference type="PANTHER" id="PTHR46211">
    <property type="entry name" value="GLYCEROPHOSPHORYL DIESTER PHOSPHODIESTERASE"/>
    <property type="match status" value="1"/>
</dbReference>
<dbReference type="Proteomes" id="UP001597180">
    <property type="component" value="Unassembled WGS sequence"/>
</dbReference>
<dbReference type="RefSeq" id="WP_345587791.1">
    <property type="nucleotide sequence ID" value="NZ_BAABJG010000014.1"/>
</dbReference>